<sequence>MAFVCINIFYVMCSLRGPLEKLPDFAKVTFEECNFVGGGCWWHNLPSTTVQWELASGVAPSMMGPKHDHTTSLYDKSGNYVYMRTSNQKAGEKAILESALFDPPYFNDGSCKVRFHYHMYGKHVFRLQLEVRKVCDPDIKTMKLIWSRTRRVKRNEWIFEAIPLVNITEKFVLRFTGFVGYLTSKGDIALDDITLSPECFKPETVNITDTKVVDPICHKGNFLLSYLKILPNMKFIFW</sequence>
<dbReference type="Proteomes" id="UP000030746">
    <property type="component" value="Unassembled WGS sequence"/>
</dbReference>
<accession>V3ZXI2</accession>
<dbReference type="GeneID" id="20236621"/>
<dbReference type="PANTHER" id="PTHR23282:SF101">
    <property type="entry name" value="MAM DOMAIN-CONTAINING PROTEIN"/>
    <property type="match status" value="1"/>
</dbReference>
<proteinExistence type="predicted"/>
<dbReference type="OrthoDB" id="6147721at2759"/>
<name>V3ZXI2_LOTGI</name>
<dbReference type="SMART" id="SM00137">
    <property type="entry name" value="MAM"/>
    <property type="match status" value="1"/>
</dbReference>
<dbReference type="Gene3D" id="2.60.120.200">
    <property type="match status" value="1"/>
</dbReference>
<dbReference type="STRING" id="225164.V3ZXI2"/>
<dbReference type="HOGENOM" id="CLU_1167011_0_0_1"/>
<dbReference type="CDD" id="cd06263">
    <property type="entry name" value="MAM"/>
    <property type="match status" value="1"/>
</dbReference>
<evidence type="ECO:0000313" key="2">
    <source>
        <dbReference type="EMBL" id="ESO85686.1"/>
    </source>
</evidence>
<gene>
    <name evidence="2" type="ORF">LOTGIDRAFT_155177</name>
</gene>
<reference evidence="2 3" key="1">
    <citation type="journal article" date="2013" name="Nature">
        <title>Insights into bilaterian evolution from three spiralian genomes.</title>
        <authorList>
            <person name="Simakov O."/>
            <person name="Marletaz F."/>
            <person name="Cho S.J."/>
            <person name="Edsinger-Gonzales E."/>
            <person name="Havlak P."/>
            <person name="Hellsten U."/>
            <person name="Kuo D.H."/>
            <person name="Larsson T."/>
            <person name="Lv J."/>
            <person name="Arendt D."/>
            <person name="Savage R."/>
            <person name="Osoegawa K."/>
            <person name="de Jong P."/>
            <person name="Grimwood J."/>
            <person name="Chapman J.A."/>
            <person name="Shapiro H."/>
            <person name="Aerts A."/>
            <person name="Otillar R.P."/>
            <person name="Terry A.Y."/>
            <person name="Boore J.L."/>
            <person name="Grigoriev I.V."/>
            <person name="Lindberg D.R."/>
            <person name="Seaver E.C."/>
            <person name="Weisblat D.A."/>
            <person name="Putnam N.H."/>
            <person name="Rokhsar D.S."/>
        </authorList>
    </citation>
    <scope>NUCLEOTIDE SEQUENCE [LARGE SCALE GENOMIC DNA]</scope>
</reference>
<dbReference type="AlphaFoldDB" id="V3ZXI2"/>
<feature type="domain" description="MAM" evidence="1">
    <location>
        <begin position="31"/>
        <end position="201"/>
    </location>
</feature>
<protein>
    <recommendedName>
        <fullName evidence="1">MAM domain-containing protein</fullName>
    </recommendedName>
</protein>
<organism evidence="2 3">
    <name type="scientific">Lottia gigantea</name>
    <name type="common">Giant owl limpet</name>
    <dbReference type="NCBI Taxonomy" id="225164"/>
    <lineage>
        <taxon>Eukaryota</taxon>
        <taxon>Metazoa</taxon>
        <taxon>Spiralia</taxon>
        <taxon>Lophotrochozoa</taxon>
        <taxon>Mollusca</taxon>
        <taxon>Gastropoda</taxon>
        <taxon>Patellogastropoda</taxon>
        <taxon>Lottioidea</taxon>
        <taxon>Lottiidae</taxon>
        <taxon>Lottia</taxon>
    </lineage>
</organism>
<dbReference type="PANTHER" id="PTHR23282">
    <property type="entry name" value="APICAL ENDOSOMAL GLYCOPROTEIN PRECURSOR"/>
    <property type="match status" value="1"/>
</dbReference>
<dbReference type="InterPro" id="IPR013320">
    <property type="entry name" value="ConA-like_dom_sf"/>
</dbReference>
<evidence type="ECO:0000259" key="1">
    <source>
        <dbReference type="PROSITE" id="PS50060"/>
    </source>
</evidence>
<keyword evidence="3" id="KW-1185">Reference proteome</keyword>
<dbReference type="GO" id="GO:0016020">
    <property type="term" value="C:membrane"/>
    <property type="evidence" value="ECO:0007669"/>
    <property type="project" value="InterPro"/>
</dbReference>
<evidence type="ECO:0000313" key="3">
    <source>
        <dbReference type="Proteomes" id="UP000030746"/>
    </source>
</evidence>
<dbReference type="PROSITE" id="PS50060">
    <property type="entry name" value="MAM_2"/>
    <property type="match status" value="1"/>
</dbReference>
<dbReference type="KEGG" id="lgi:LOTGIDRAFT_155177"/>
<dbReference type="EMBL" id="KB203274">
    <property type="protein sequence ID" value="ESO85686.1"/>
    <property type="molecule type" value="Genomic_DNA"/>
</dbReference>
<dbReference type="InterPro" id="IPR000998">
    <property type="entry name" value="MAM_dom"/>
</dbReference>
<dbReference type="InterPro" id="IPR051560">
    <property type="entry name" value="MAM_domain-containing"/>
</dbReference>
<dbReference type="SUPFAM" id="SSF49899">
    <property type="entry name" value="Concanavalin A-like lectins/glucanases"/>
    <property type="match status" value="1"/>
</dbReference>
<dbReference type="CTD" id="20236621"/>
<dbReference type="RefSeq" id="XP_009063922.1">
    <property type="nucleotide sequence ID" value="XM_009065674.1"/>
</dbReference>
<dbReference type="Pfam" id="PF00629">
    <property type="entry name" value="MAM"/>
    <property type="match status" value="1"/>
</dbReference>